<dbReference type="OrthoDB" id="569821at2"/>
<dbReference type="SUPFAM" id="SSF53474">
    <property type="entry name" value="alpha/beta-Hydrolases"/>
    <property type="match status" value="1"/>
</dbReference>
<comment type="caution">
    <text evidence="4">The sequence shown here is derived from an EMBL/GenBank/DDBJ whole genome shotgun (WGS) entry which is preliminary data.</text>
</comment>
<dbReference type="GO" id="GO:0003847">
    <property type="term" value="F:1-alkyl-2-acetylglycerophosphocholine esterase activity"/>
    <property type="evidence" value="ECO:0007669"/>
    <property type="project" value="TreeGrafter"/>
</dbReference>
<accession>A0A323UK81</accession>
<dbReference type="Gene3D" id="3.40.50.1820">
    <property type="entry name" value="alpha/beta hydrolase"/>
    <property type="match status" value="1"/>
</dbReference>
<evidence type="ECO:0000256" key="3">
    <source>
        <dbReference type="ARBA" id="ARBA00023098"/>
    </source>
</evidence>
<keyword evidence="2" id="KW-0442">Lipid degradation</keyword>
<dbReference type="AlphaFoldDB" id="A0A323UK81"/>
<name>A0A323UK81_RHOPL</name>
<organism evidence="4 5">
    <name type="scientific">Rhodopseudomonas palustris</name>
    <dbReference type="NCBI Taxonomy" id="1076"/>
    <lineage>
        <taxon>Bacteria</taxon>
        <taxon>Pseudomonadati</taxon>
        <taxon>Pseudomonadota</taxon>
        <taxon>Alphaproteobacteria</taxon>
        <taxon>Hyphomicrobiales</taxon>
        <taxon>Nitrobacteraceae</taxon>
        <taxon>Rhodopseudomonas</taxon>
    </lineage>
</organism>
<dbReference type="GO" id="GO:0016042">
    <property type="term" value="P:lipid catabolic process"/>
    <property type="evidence" value="ECO:0007669"/>
    <property type="project" value="UniProtKB-KW"/>
</dbReference>
<evidence type="ECO:0000313" key="4">
    <source>
        <dbReference type="EMBL" id="PZA12809.1"/>
    </source>
</evidence>
<reference evidence="4 5" key="1">
    <citation type="submission" date="2018-06" db="EMBL/GenBank/DDBJ databases">
        <title>Draft Whole-Genome Sequence of the purple photosynthetic bacterium Rhodospeudomonas palustris XCP.</title>
        <authorList>
            <person name="Rayyan A."/>
            <person name="Meyer T.E."/>
            <person name="Kyndt J.A."/>
        </authorList>
    </citation>
    <scope>NUCLEOTIDE SEQUENCE [LARGE SCALE GENOMIC DNA]</scope>
    <source>
        <strain evidence="4 5">XCP</strain>
    </source>
</reference>
<keyword evidence="3" id="KW-0443">Lipid metabolism</keyword>
<evidence type="ECO:0000256" key="2">
    <source>
        <dbReference type="ARBA" id="ARBA00022963"/>
    </source>
</evidence>
<dbReference type="PANTHER" id="PTHR10272:SF0">
    <property type="entry name" value="PLATELET-ACTIVATING FACTOR ACETYLHYDROLASE"/>
    <property type="match status" value="1"/>
</dbReference>
<dbReference type="Pfam" id="PF03403">
    <property type="entry name" value="PAF-AH_p_II"/>
    <property type="match status" value="1"/>
</dbReference>
<dbReference type="InterPro" id="IPR029058">
    <property type="entry name" value="AB_hydrolase_fold"/>
</dbReference>
<proteinExistence type="predicted"/>
<dbReference type="Proteomes" id="UP000248134">
    <property type="component" value="Unassembled WGS sequence"/>
</dbReference>
<dbReference type="PANTHER" id="PTHR10272">
    <property type="entry name" value="PLATELET-ACTIVATING FACTOR ACETYLHYDROLASE"/>
    <property type="match status" value="1"/>
</dbReference>
<sequence>MRRDVLVLLIILAGLVSAALVGGSMWAERRASKLVKPTDQARVGEVVLTDPRTETGIPVRIWRPDQLPPAPHPAVEWSGPDHGLPLVIYVPSWGGRRSENDVMLSTIAGAGFIVVAMDDISHDRPDPATNAADEMVRLAPFSMQTTQDYTSFPITSERRTRLGYDKLQRVLDALRAGQASELLEGVDFSRIAVVGYSFGGAVAARAIAVDGRFAAGVDLDGWVIHTPAAAGLQRPFLAVYAALQPSGSIWSHRPNYETRIGWEDFGCLLGLARSSGSKVFIIDGARHSDFSDQLYAEDRWRHWRPWAPKRLAPERIHAIIDTLLLRFLVGHLIQHGSTPRADFAEVRSVTEIEGLSPTRPRLGVGSAN</sequence>
<evidence type="ECO:0000256" key="1">
    <source>
        <dbReference type="ARBA" id="ARBA00022801"/>
    </source>
</evidence>
<dbReference type="EMBL" id="QKQS01000010">
    <property type="protein sequence ID" value="PZA12809.1"/>
    <property type="molecule type" value="Genomic_DNA"/>
</dbReference>
<keyword evidence="1 4" id="KW-0378">Hydrolase</keyword>
<protein>
    <submittedName>
        <fullName evidence="4">Alpha/beta hydrolase</fullName>
    </submittedName>
</protein>
<evidence type="ECO:0000313" key="5">
    <source>
        <dbReference type="Proteomes" id="UP000248134"/>
    </source>
</evidence>
<gene>
    <name evidence="4" type="ORF">DNX69_06340</name>
</gene>